<proteinExistence type="predicted"/>
<feature type="transmembrane region" description="Helical" evidence="1">
    <location>
        <begin position="178"/>
        <end position="199"/>
    </location>
</feature>
<dbReference type="InterPro" id="IPR021296">
    <property type="entry name" value="DUF2868"/>
</dbReference>
<dbReference type="GeneID" id="57395541"/>
<feature type="transmembrane region" description="Helical" evidence="1">
    <location>
        <begin position="258"/>
        <end position="283"/>
    </location>
</feature>
<name>A0A679GK63_9GAMM</name>
<protein>
    <recommendedName>
        <fullName evidence="4">DUF2868 domain-containing protein</fullName>
    </recommendedName>
</protein>
<dbReference type="AlphaFoldDB" id="A0A679GK63"/>
<evidence type="ECO:0000313" key="2">
    <source>
        <dbReference type="EMBL" id="BCA26354.1"/>
    </source>
</evidence>
<keyword evidence="1" id="KW-0472">Membrane</keyword>
<gene>
    <name evidence="2" type="ORF">PtoMrB4_03310</name>
</gene>
<dbReference type="EMBL" id="AP022642">
    <property type="protein sequence ID" value="BCA26354.1"/>
    <property type="molecule type" value="Genomic_DNA"/>
</dbReference>
<sequence>MTDSANPTLTDLQRLWLTEAIRLREEHAGPLEDSEANRRANAGGGDLAQRIQARALFLAQRDGQLGALVHWLQGARLAAWALVLLALASGATLAAAALGDGQRPVNVFWALGGLLGLHLLTLLGWSLGLLAGGHASALGRLWWWLCARLSRDAAAAQLGPALLVMLQRRRLTRWGLGVLVHGFWTLVLGTALLTLLALLSTRRYGFVWETTLLGSDTFVALTQGLGALPALLGFSLPDSDTIRASSDMLADAAPRQAWSGWLLGVTLVYGLLPRLGLMLLCLWRWSRGRAGLAVEPGLPGYALLRERLNPASQRLGVVDADPGPQGPMTEAALPFEGAGALLVGIELDDSRPWPPALPKGVGDAGVLDSREQRQRLLDQLSRFPPQRLAIACDPRRSPDRGTLALIGELARSTVEARVWLLPAPAGEALDSRRLEEWHQALDRQGLRHADSAPFHWLEHGHD</sequence>
<feature type="transmembrane region" description="Helical" evidence="1">
    <location>
        <begin position="107"/>
        <end position="129"/>
    </location>
</feature>
<evidence type="ECO:0000313" key="3">
    <source>
        <dbReference type="Proteomes" id="UP000501237"/>
    </source>
</evidence>
<evidence type="ECO:0000256" key="1">
    <source>
        <dbReference type="SAM" id="Phobius"/>
    </source>
</evidence>
<feature type="transmembrane region" description="Helical" evidence="1">
    <location>
        <begin position="77"/>
        <end position="98"/>
    </location>
</feature>
<dbReference type="Pfam" id="PF11067">
    <property type="entry name" value="DUF2868"/>
    <property type="match status" value="1"/>
</dbReference>
<accession>A0A679GK63</accession>
<reference evidence="2 3" key="1">
    <citation type="journal article" date="2020" name="Microbiol. Resour. Announc.">
        <title>Complete genome sequence of Pseudomonas otitidis strain MrB4, isolated from Lake Biwa in Japan.</title>
        <authorList>
            <person name="Miyazaki K."/>
            <person name="Hase E."/>
            <person name="Maruya T."/>
        </authorList>
    </citation>
    <scope>NUCLEOTIDE SEQUENCE [LARGE SCALE GENOMIC DNA]</scope>
    <source>
        <strain evidence="2 3">MrB4</strain>
    </source>
</reference>
<evidence type="ECO:0008006" key="4">
    <source>
        <dbReference type="Google" id="ProtNLM"/>
    </source>
</evidence>
<keyword evidence="1" id="KW-0812">Transmembrane</keyword>
<dbReference type="KEGG" id="poj:PtoMrB4_03310"/>
<dbReference type="Proteomes" id="UP000501237">
    <property type="component" value="Chromosome"/>
</dbReference>
<organism evidence="2 3">
    <name type="scientific">Metapseudomonas otitidis</name>
    <dbReference type="NCBI Taxonomy" id="319939"/>
    <lineage>
        <taxon>Bacteria</taxon>
        <taxon>Pseudomonadati</taxon>
        <taxon>Pseudomonadota</taxon>
        <taxon>Gammaproteobacteria</taxon>
        <taxon>Pseudomonadales</taxon>
        <taxon>Pseudomonadaceae</taxon>
        <taxon>Metapseudomonas</taxon>
    </lineage>
</organism>
<keyword evidence="1" id="KW-1133">Transmembrane helix</keyword>
<dbReference type="RefSeq" id="WP_172432343.1">
    <property type="nucleotide sequence ID" value="NZ_AP022642.1"/>
</dbReference>